<dbReference type="Proteomes" id="UP000292362">
    <property type="component" value="Unassembled WGS sequence"/>
</dbReference>
<proteinExistence type="predicted"/>
<reference evidence="3 4" key="1">
    <citation type="submission" date="2017-12" db="EMBL/GenBank/DDBJ databases">
        <authorList>
            <person name="Pombert J.-F."/>
            <person name="Haag K.L."/>
            <person name="Ebert D."/>
        </authorList>
    </citation>
    <scope>NUCLEOTIDE SEQUENCE [LARGE SCALE GENOMIC DNA]</scope>
    <source>
        <strain evidence="3">FI-OER-3-3</strain>
    </source>
</reference>
<protein>
    <submittedName>
        <fullName evidence="3">Uncharacterized protein</fullName>
    </submittedName>
</protein>
<feature type="chain" id="PRO_5020649311" evidence="2">
    <location>
        <begin position="23"/>
        <end position="191"/>
    </location>
</feature>
<evidence type="ECO:0000256" key="1">
    <source>
        <dbReference type="SAM" id="MobiDB-lite"/>
    </source>
</evidence>
<feature type="compositionally biased region" description="Low complexity" evidence="1">
    <location>
        <begin position="172"/>
        <end position="191"/>
    </location>
</feature>
<feature type="region of interest" description="Disordered" evidence="1">
    <location>
        <begin position="167"/>
        <end position="191"/>
    </location>
</feature>
<evidence type="ECO:0000313" key="4">
    <source>
        <dbReference type="Proteomes" id="UP000292362"/>
    </source>
</evidence>
<gene>
    <name evidence="3" type="ORF">CWI37_0182p0020</name>
</gene>
<accession>A0A4Q9LB91</accession>
<evidence type="ECO:0000256" key="2">
    <source>
        <dbReference type="SAM" id="SignalP"/>
    </source>
</evidence>
<dbReference type="EMBL" id="PITJ01000182">
    <property type="protein sequence ID" value="TBU04110.1"/>
    <property type="molecule type" value="Genomic_DNA"/>
</dbReference>
<sequence>MKFAAIAKRIILILQLICFKCAIDELDSICCSPYDTNLIESSNAQREMISCTQALLFTSATSNEYSKSVCAVTLKGNPDESCEEIDDNLIDKIEHKDEISEKSDEMSSEADEYLENVPNQALVTNIKTQDSGSLLGKLPKRRIYKRHTASKIYPELEAYSAFLNPLASPENSEISGESDSSSGLSDILTAP</sequence>
<dbReference type="VEuPathDB" id="MicrosporidiaDB:CWI37_0182p0020"/>
<evidence type="ECO:0000313" key="3">
    <source>
        <dbReference type="EMBL" id="TBU04110.1"/>
    </source>
</evidence>
<feature type="signal peptide" evidence="2">
    <location>
        <begin position="1"/>
        <end position="22"/>
    </location>
</feature>
<dbReference type="AlphaFoldDB" id="A0A4Q9LB91"/>
<name>A0A4Q9LB91_9MICR</name>
<comment type="caution">
    <text evidence="3">The sequence shown here is derived from an EMBL/GenBank/DDBJ whole genome shotgun (WGS) entry which is preliminary data.</text>
</comment>
<organism evidence="3 4">
    <name type="scientific">Hamiltosporidium tvaerminnensis</name>
    <dbReference type="NCBI Taxonomy" id="1176355"/>
    <lineage>
        <taxon>Eukaryota</taxon>
        <taxon>Fungi</taxon>
        <taxon>Fungi incertae sedis</taxon>
        <taxon>Microsporidia</taxon>
        <taxon>Dubosqiidae</taxon>
        <taxon>Hamiltosporidium</taxon>
    </lineage>
</organism>
<keyword evidence="2" id="KW-0732">Signal</keyword>